<evidence type="ECO:0000256" key="1">
    <source>
        <dbReference type="SAM" id="MobiDB-lite"/>
    </source>
</evidence>
<dbReference type="EMBL" id="VSSQ01023376">
    <property type="protein sequence ID" value="MPM70264.1"/>
    <property type="molecule type" value="Genomic_DNA"/>
</dbReference>
<accession>A0A645C825</accession>
<comment type="caution">
    <text evidence="2">The sequence shown here is derived from an EMBL/GenBank/DDBJ whole genome shotgun (WGS) entry which is preliminary data.</text>
</comment>
<protein>
    <submittedName>
        <fullName evidence="2">Uncharacterized protein</fullName>
    </submittedName>
</protein>
<sequence>MRRDALRRSQCPHRPHSAGGGHAGAATDASEQRCPGAGEEIRPGPASGGAARPEDDRPRSGGQPSLGRGKAAPAGGAAP</sequence>
<gene>
    <name evidence="2" type="ORF">SDC9_117218</name>
</gene>
<organism evidence="2">
    <name type="scientific">bioreactor metagenome</name>
    <dbReference type="NCBI Taxonomy" id="1076179"/>
    <lineage>
        <taxon>unclassified sequences</taxon>
        <taxon>metagenomes</taxon>
        <taxon>ecological metagenomes</taxon>
    </lineage>
</organism>
<proteinExistence type="predicted"/>
<evidence type="ECO:0000313" key="2">
    <source>
        <dbReference type="EMBL" id="MPM70264.1"/>
    </source>
</evidence>
<name>A0A645C825_9ZZZZ</name>
<dbReference type="AlphaFoldDB" id="A0A645C825"/>
<reference evidence="2" key="1">
    <citation type="submission" date="2019-08" db="EMBL/GenBank/DDBJ databases">
        <authorList>
            <person name="Kucharzyk K."/>
            <person name="Murdoch R.W."/>
            <person name="Higgins S."/>
            <person name="Loffler F."/>
        </authorList>
    </citation>
    <scope>NUCLEOTIDE SEQUENCE</scope>
</reference>
<feature type="region of interest" description="Disordered" evidence="1">
    <location>
        <begin position="1"/>
        <end position="79"/>
    </location>
</feature>